<dbReference type="Proteomes" id="UP000030745">
    <property type="component" value="Unassembled WGS sequence"/>
</dbReference>
<proteinExistence type="predicted"/>
<evidence type="ECO:0000256" key="1">
    <source>
        <dbReference type="SAM" id="MobiDB-lite"/>
    </source>
</evidence>
<dbReference type="VEuPathDB" id="FungiDB:SPRG_17968"/>
<dbReference type="AlphaFoldDB" id="A0A067BQB8"/>
<gene>
    <name evidence="2" type="ORF">SPRG_17968</name>
</gene>
<organism evidence="2 3">
    <name type="scientific">Saprolegnia parasitica (strain CBS 223.65)</name>
    <dbReference type="NCBI Taxonomy" id="695850"/>
    <lineage>
        <taxon>Eukaryota</taxon>
        <taxon>Sar</taxon>
        <taxon>Stramenopiles</taxon>
        <taxon>Oomycota</taxon>
        <taxon>Saprolegniomycetes</taxon>
        <taxon>Saprolegniales</taxon>
        <taxon>Saprolegniaceae</taxon>
        <taxon>Saprolegnia</taxon>
    </lineage>
</organism>
<keyword evidence="3" id="KW-1185">Reference proteome</keyword>
<dbReference type="EMBL" id="KK584074">
    <property type="protein sequence ID" value="KDO16516.1"/>
    <property type="molecule type" value="Genomic_DNA"/>
</dbReference>
<evidence type="ECO:0000313" key="3">
    <source>
        <dbReference type="Proteomes" id="UP000030745"/>
    </source>
</evidence>
<protein>
    <submittedName>
        <fullName evidence="2">Uncharacterized protein</fullName>
    </submittedName>
</protein>
<reference evidence="2 3" key="1">
    <citation type="journal article" date="2013" name="PLoS Genet.">
        <title>Distinctive expansion of potential virulence genes in the genome of the oomycete fish pathogen Saprolegnia parasitica.</title>
        <authorList>
            <person name="Jiang R.H."/>
            <person name="de Bruijn I."/>
            <person name="Haas B.J."/>
            <person name="Belmonte R."/>
            <person name="Lobach L."/>
            <person name="Christie J."/>
            <person name="van den Ackerveken G."/>
            <person name="Bottin A."/>
            <person name="Bulone V."/>
            <person name="Diaz-Moreno S.M."/>
            <person name="Dumas B."/>
            <person name="Fan L."/>
            <person name="Gaulin E."/>
            <person name="Govers F."/>
            <person name="Grenville-Briggs L.J."/>
            <person name="Horner N.R."/>
            <person name="Levin J.Z."/>
            <person name="Mammella M."/>
            <person name="Meijer H.J."/>
            <person name="Morris P."/>
            <person name="Nusbaum C."/>
            <person name="Oome S."/>
            <person name="Phillips A.J."/>
            <person name="van Rooyen D."/>
            <person name="Rzeszutek E."/>
            <person name="Saraiva M."/>
            <person name="Secombes C.J."/>
            <person name="Seidl M.F."/>
            <person name="Snel B."/>
            <person name="Stassen J.H."/>
            <person name="Sykes S."/>
            <person name="Tripathy S."/>
            <person name="van den Berg H."/>
            <person name="Vega-Arreguin J.C."/>
            <person name="Wawra S."/>
            <person name="Young S.K."/>
            <person name="Zeng Q."/>
            <person name="Dieguez-Uribeondo J."/>
            <person name="Russ C."/>
            <person name="Tyler B.M."/>
            <person name="van West P."/>
        </authorList>
    </citation>
    <scope>NUCLEOTIDE SEQUENCE [LARGE SCALE GENOMIC DNA]</scope>
    <source>
        <strain evidence="2 3">CBS 223.65</strain>
    </source>
</reference>
<name>A0A067BQB8_SAPPC</name>
<dbReference type="GeneID" id="24139495"/>
<dbReference type="RefSeq" id="XP_012212777.1">
    <property type="nucleotide sequence ID" value="XM_012357387.1"/>
</dbReference>
<sequence>MQANKKQKALTDANMYPDTDTQFAATHHAAIEQQKQMKLLSYADQSDDEGEDNAGRPRSKYLVGLLQLHCTYYVPCLRPVSMQRQINCDTDSMKENGASS</sequence>
<feature type="region of interest" description="Disordered" evidence="1">
    <location>
        <begin position="37"/>
        <end position="57"/>
    </location>
</feature>
<evidence type="ECO:0000313" key="2">
    <source>
        <dbReference type="EMBL" id="KDO16516.1"/>
    </source>
</evidence>
<accession>A0A067BQB8</accession>
<dbReference type="KEGG" id="spar:SPRG_17968"/>